<evidence type="ECO:0000259" key="3">
    <source>
        <dbReference type="PROSITE" id="PS51272"/>
    </source>
</evidence>
<reference evidence="5" key="1">
    <citation type="submission" date="2020-10" db="EMBL/GenBank/DDBJ databases">
        <title>Genome-based taxonomic classification of the species Anabaenopsis elenkinii.</title>
        <authorList>
            <person name="Delbaje E."/>
            <person name="Andreote A.P.D."/>
            <person name="Pellegrinetti T.A."/>
            <person name="Cruz R.B."/>
            <person name="Branco L.H.Z."/>
            <person name="Fiore M.F."/>
        </authorList>
    </citation>
    <scope>NUCLEOTIDE SEQUENCE [LARGE SCALE GENOMIC DNA]</scope>
    <source>
        <strain evidence="5">CCIBt3563</strain>
    </source>
</reference>
<dbReference type="PANTHER" id="PTHR33740:SF3">
    <property type="entry name" value="GPI-ANCHORED ADHESIN-LIKE PROTEIN"/>
    <property type="match status" value="1"/>
</dbReference>
<dbReference type="KEGG" id="aee:IM676_08325"/>
<evidence type="ECO:0000313" key="4">
    <source>
        <dbReference type="EMBL" id="QOV24229.1"/>
    </source>
</evidence>
<feature type="domain" description="SLH" evidence="3">
    <location>
        <begin position="222"/>
        <end position="296"/>
    </location>
</feature>
<keyword evidence="5" id="KW-1185">Reference proteome</keyword>
<feature type="region of interest" description="Disordered" evidence="1">
    <location>
        <begin position="51"/>
        <end position="72"/>
    </location>
</feature>
<dbReference type="EMBL" id="CP063311">
    <property type="protein sequence ID" value="QOV24229.1"/>
    <property type="molecule type" value="Genomic_DNA"/>
</dbReference>
<evidence type="ECO:0000256" key="1">
    <source>
        <dbReference type="SAM" id="MobiDB-lite"/>
    </source>
</evidence>
<evidence type="ECO:0000256" key="2">
    <source>
        <dbReference type="SAM" id="SignalP"/>
    </source>
</evidence>
<dbReference type="RefSeq" id="WP_200989751.1">
    <property type="nucleotide sequence ID" value="NZ_CP063311.1"/>
</dbReference>
<dbReference type="InterPro" id="IPR001119">
    <property type="entry name" value="SLH_dom"/>
</dbReference>
<dbReference type="AlphaFoldDB" id="A0A7S6RG34"/>
<proteinExistence type="predicted"/>
<name>A0A7S6RG34_9CYAN</name>
<feature type="compositionally biased region" description="Polar residues" evidence="1">
    <location>
        <begin position="51"/>
        <end position="63"/>
    </location>
</feature>
<sequence>MLLCKRSAVLLSLALLFTSLTACTHSPTAKTIEQSLAADPILQDKPVIFGQSQRNQPKNSHNQPKVELPSDFPPDIPLYPRASLDSVRPAKAPENRTVTRWLSYDPANFIASFYSEQFQTNDWQILQQPTDNLEDTFEARRQGVQVKVSIQPQSVTQAKPNQSQTATALVIEYIANSAEVIQPAKTANSQANNPSFIGPKLPDNVLTQPDETSARQVATPNSEQFYDLNQAPAELRQFIQDLASLGVLSLQDQGVQSSSNHLTGKSFEPSKNITRREYARWLVAANNVMYFNNPAKQIRLASQNTQPIFTDVSPSDPDFPVIQGLAETGLIPSPLSGDSTAVLFRPDAPLTREQLLLWKVPLDTRQALPEANLQAVNQTWGFQDVGKIDPRALRAVLADFQNGEKSNIRRVFGYTTLLQPKKPVSRAQAAAALGYFGTLGEGISAAEVVSLRRSPVAAPSGQSYN</sequence>
<keyword evidence="2" id="KW-0732">Signal</keyword>
<protein>
    <submittedName>
        <fullName evidence="4">S-layer homology domain-containing protein</fullName>
    </submittedName>
</protein>
<feature type="chain" id="PRO_5032501495" evidence="2">
    <location>
        <begin position="23"/>
        <end position="465"/>
    </location>
</feature>
<dbReference type="PROSITE" id="PS51272">
    <property type="entry name" value="SLH"/>
    <property type="match status" value="2"/>
</dbReference>
<dbReference type="PROSITE" id="PS51257">
    <property type="entry name" value="PROKAR_LIPOPROTEIN"/>
    <property type="match status" value="1"/>
</dbReference>
<feature type="signal peptide" evidence="2">
    <location>
        <begin position="1"/>
        <end position="22"/>
    </location>
</feature>
<dbReference type="Pfam" id="PF00395">
    <property type="entry name" value="SLH"/>
    <property type="match status" value="1"/>
</dbReference>
<dbReference type="PANTHER" id="PTHR33740">
    <property type="entry name" value="GPI-ANCHORED ADHESIN-LIKE PROTEIN"/>
    <property type="match status" value="1"/>
</dbReference>
<feature type="domain" description="SLH" evidence="3">
    <location>
        <begin position="305"/>
        <end position="373"/>
    </location>
</feature>
<gene>
    <name evidence="4" type="ORF">IM676_08325</name>
</gene>
<dbReference type="Proteomes" id="UP000593846">
    <property type="component" value="Chromosome"/>
</dbReference>
<accession>A0A7S6RG34</accession>
<organism evidence="4 5">
    <name type="scientific">Anabaenopsis elenkinii CCIBt3563</name>
    <dbReference type="NCBI Taxonomy" id="2779889"/>
    <lineage>
        <taxon>Bacteria</taxon>
        <taxon>Bacillati</taxon>
        <taxon>Cyanobacteriota</taxon>
        <taxon>Cyanophyceae</taxon>
        <taxon>Nostocales</taxon>
        <taxon>Nodulariaceae</taxon>
        <taxon>Anabaenopsis</taxon>
    </lineage>
</organism>
<evidence type="ECO:0000313" key="5">
    <source>
        <dbReference type="Proteomes" id="UP000593846"/>
    </source>
</evidence>